<feature type="compositionally biased region" description="Basic and acidic residues" evidence="9">
    <location>
        <begin position="558"/>
        <end position="574"/>
    </location>
</feature>
<dbReference type="PANTHER" id="PTHR43253">
    <property type="entry name" value="TRICORN PROTEASE HOMOLOG 2-RELATED"/>
    <property type="match status" value="1"/>
</dbReference>
<gene>
    <name evidence="12" type="ORF">NMK71_03485</name>
</gene>
<proteinExistence type="inferred from homology"/>
<organism evidence="12 13">
    <name type="scientific">Profundicola chukchiensis</name>
    <dbReference type="NCBI Taxonomy" id="2961959"/>
    <lineage>
        <taxon>Bacteria</taxon>
        <taxon>Pseudomonadati</taxon>
        <taxon>Bacteroidota</taxon>
        <taxon>Flavobacteriia</taxon>
        <taxon>Flavobacteriales</taxon>
        <taxon>Weeksellaceae</taxon>
        <taxon>Profundicola</taxon>
    </lineage>
</organism>
<keyword evidence="5 7" id="KW-0378">Hydrolase</keyword>
<reference evidence="12" key="1">
    <citation type="submission" date="2022-07" db="EMBL/GenBank/DDBJ databases">
        <title>Description and genome-wide analysis of Profundicola chukchiensis gen. nov., sp. nov., marine bacteria isolated from bottom sediments of the Chukchi Sea.</title>
        <authorList>
            <person name="Romanenko L."/>
            <person name="Otstavnykh N."/>
            <person name="Kurilenko V."/>
            <person name="Eremeev V."/>
            <person name="Velansky P."/>
            <person name="Mikhailov V."/>
            <person name="Isaeva M."/>
        </authorList>
    </citation>
    <scope>NUCLEOTIDE SEQUENCE</scope>
    <source>
        <strain evidence="12">KMM 9713</strain>
    </source>
</reference>
<dbReference type="GO" id="GO:0005737">
    <property type="term" value="C:cytoplasm"/>
    <property type="evidence" value="ECO:0007669"/>
    <property type="project" value="UniProtKB-SubCell"/>
</dbReference>
<dbReference type="InterPro" id="IPR036034">
    <property type="entry name" value="PDZ_sf"/>
</dbReference>
<dbReference type="Gene3D" id="3.90.226.10">
    <property type="entry name" value="2-enoyl-CoA Hydratase, Chain A, domain 1"/>
    <property type="match status" value="1"/>
</dbReference>
<dbReference type="PIRSF" id="PIRSF036421">
    <property type="entry name" value="Tricorn_protease"/>
    <property type="match status" value="1"/>
</dbReference>
<feature type="region of interest" description="Disordered" evidence="9">
    <location>
        <begin position="558"/>
        <end position="578"/>
    </location>
</feature>
<evidence type="ECO:0000256" key="4">
    <source>
        <dbReference type="ARBA" id="ARBA00022670"/>
    </source>
</evidence>
<name>A0A9X4RUA6_9FLAO</name>
<accession>A0A9X4RUA6</accession>
<comment type="similarity">
    <text evidence="2 7">Belongs to the peptidase S41B family.</text>
</comment>
<feature type="domain" description="Tricorn protease C1" evidence="11">
    <location>
        <begin position="692"/>
        <end position="749"/>
    </location>
</feature>
<feature type="active site" description="Charge relay system" evidence="8">
    <location>
        <position position="1028"/>
    </location>
</feature>
<evidence type="ECO:0000256" key="5">
    <source>
        <dbReference type="ARBA" id="ARBA00022801"/>
    </source>
</evidence>
<dbReference type="CDD" id="cd07562">
    <property type="entry name" value="Peptidase_S41_TRI"/>
    <property type="match status" value="1"/>
</dbReference>
<evidence type="ECO:0000313" key="13">
    <source>
        <dbReference type="Proteomes" id="UP001152599"/>
    </source>
</evidence>
<dbReference type="Pfam" id="PF03572">
    <property type="entry name" value="Peptidase_S41"/>
    <property type="match status" value="1"/>
</dbReference>
<dbReference type="SUPFAM" id="SSF52096">
    <property type="entry name" value="ClpP/crotonase"/>
    <property type="match status" value="1"/>
</dbReference>
<dbReference type="GO" id="GO:0008236">
    <property type="term" value="F:serine-type peptidase activity"/>
    <property type="evidence" value="ECO:0007669"/>
    <property type="project" value="UniProtKB-UniRule"/>
</dbReference>
<feature type="active site" description="Nucleophile" evidence="8">
    <location>
        <position position="971"/>
    </location>
</feature>
<keyword evidence="4 7" id="KW-0645">Protease</keyword>
<dbReference type="Gene3D" id="2.30.42.10">
    <property type="match status" value="1"/>
</dbReference>
<dbReference type="AlphaFoldDB" id="A0A9X4RUA6"/>
<dbReference type="SUPFAM" id="SSF69304">
    <property type="entry name" value="Tricorn protease N-terminal domain"/>
    <property type="match status" value="1"/>
</dbReference>
<dbReference type="Gene3D" id="2.120.10.30">
    <property type="entry name" value="TolB, C-terminal domain"/>
    <property type="match status" value="1"/>
</dbReference>
<dbReference type="EC" id="3.4.21.-" evidence="7"/>
<dbReference type="InterPro" id="IPR012393">
    <property type="entry name" value="Tricorn_protease"/>
</dbReference>
<comment type="subcellular location">
    <subcellularLocation>
        <location evidence="1 7">Cytoplasm</location>
    </subcellularLocation>
</comment>
<protein>
    <recommendedName>
        <fullName evidence="7">Tricorn protease homolog</fullName>
        <ecNumber evidence="7">3.4.21.-</ecNumber>
    </recommendedName>
</protein>
<dbReference type="InterPro" id="IPR029045">
    <property type="entry name" value="ClpP/crotonase-like_dom_sf"/>
</dbReference>
<evidence type="ECO:0000313" key="12">
    <source>
        <dbReference type="EMBL" id="MDG4945466.1"/>
    </source>
</evidence>
<evidence type="ECO:0000256" key="7">
    <source>
        <dbReference type="PIRNR" id="PIRNR036421"/>
    </source>
</evidence>
<evidence type="ECO:0000256" key="2">
    <source>
        <dbReference type="ARBA" id="ARBA00008524"/>
    </source>
</evidence>
<evidence type="ECO:0000259" key="10">
    <source>
        <dbReference type="Pfam" id="PF03572"/>
    </source>
</evidence>
<dbReference type="InterPro" id="IPR005151">
    <property type="entry name" value="Tail-specific_protease"/>
</dbReference>
<evidence type="ECO:0000256" key="8">
    <source>
        <dbReference type="PIRSR" id="PIRSR036421-1"/>
    </source>
</evidence>
<dbReference type="PANTHER" id="PTHR43253:SF1">
    <property type="entry name" value="TRICORN PROTEASE HOMOLOG 2-RELATED"/>
    <property type="match status" value="1"/>
</dbReference>
<evidence type="ECO:0000256" key="6">
    <source>
        <dbReference type="ARBA" id="ARBA00022825"/>
    </source>
</evidence>
<dbReference type="Proteomes" id="UP001152599">
    <property type="component" value="Unassembled WGS sequence"/>
</dbReference>
<dbReference type="SUPFAM" id="SSF82171">
    <property type="entry name" value="DPP6 N-terminal domain-like"/>
    <property type="match status" value="1"/>
</dbReference>
<feature type="active site" description="Charge relay system" evidence="8">
    <location>
        <position position="755"/>
    </location>
</feature>
<dbReference type="Gene3D" id="2.120.10.60">
    <property type="entry name" value="Tricorn protease N-terminal domain"/>
    <property type="match status" value="2"/>
</dbReference>
<evidence type="ECO:0000259" key="11">
    <source>
        <dbReference type="Pfam" id="PF14684"/>
    </source>
</evidence>
<dbReference type="Pfam" id="PF26550">
    <property type="entry name" value="Tricorn_2nd"/>
    <property type="match status" value="1"/>
</dbReference>
<evidence type="ECO:0000256" key="9">
    <source>
        <dbReference type="SAM" id="MobiDB-lite"/>
    </source>
</evidence>
<comment type="function">
    <text evidence="7">Degrades oligopeptides.</text>
</comment>
<dbReference type="RefSeq" id="WP_304420071.1">
    <property type="nucleotide sequence ID" value="NZ_JANCMU010000001.1"/>
</dbReference>
<evidence type="ECO:0000256" key="1">
    <source>
        <dbReference type="ARBA" id="ARBA00004496"/>
    </source>
</evidence>
<dbReference type="Gene3D" id="3.30.750.44">
    <property type="match status" value="1"/>
</dbReference>
<evidence type="ECO:0000256" key="3">
    <source>
        <dbReference type="ARBA" id="ARBA00022490"/>
    </source>
</evidence>
<feature type="domain" description="Tail specific protease" evidence="10">
    <location>
        <begin position="884"/>
        <end position="1038"/>
    </location>
</feature>
<dbReference type="GO" id="GO:0006508">
    <property type="term" value="P:proteolysis"/>
    <property type="evidence" value="ECO:0007669"/>
    <property type="project" value="UniProtKB-UniRule"/>
</dbReference>
<dbReference type="Pfam" id="PF14684">
    <property type="entry name" value="Tricorn_C1"/>
    <property type="match status" value="1"/>
</dbReference>
<dbReference type="SUPFAM" id="SSF50156">
    <property type="entry name" value="PDZ domain-like"/>
    <property type="match status" value="1"/>
</dbReference>
<dbReference type="EMBL" id="JANCMU010000001">
    <property type="protein sequence ID" value="MDG4945466.1"/>
    <property type="molecule type" value="Genomic_DNA"/>
</dbReference>
<comment type="caution">
    <text evidence="12">The sequence shown here is derived from an EMBL/GenBank/DDBJ whole genome shotgun (WGS) entry which is preliminary data.</text>
</comment>
<sequence length="1067" mass="121453">MIKTYYSLVLLWLVSIGIAQENPLWLRNAKISPQGDLIAFTYKGNIYTVSTKGGKANPITSYHSYDTQPVWSPNGDKIAFSSDRAGGFDVYEVDKMGGSAKQLTFHSKPEAPEVYLDENTILFSSYIQPSKDTQAFPSGLFKQMYSVKTSANRPEMFSAIAMEDMSIKGDKILYTDKKGYEDPWRKHHTSSVTRDIWLFDKSNNKYEKLTDFKGENRNAVFAPDANSFYYLSEQNGSFNVFHRSLNNKNTKQITNFKDHPVRFLSIDNQGNLAFTYNGEIYYKSVNAEPTKLNIQIIADNYEPKVDYQTLKNDATSISVAPNGKEIAFIARGDVYVTSVDYSTTKRITNTAAQERSVHFSPDGRTLVYAAERDGVWNVFTSEIKRKDNDTFVYAAEIEEKQITDTKLPSFQPFFSPDGNKIAYLEDRTEIRVYDIKKKASHTVLDGKFNYSYSDGDQWFEWSPDSEWIVTNYIGIGGWNNTDVAVVKADGSGEVHNLTQSGYTEKGGRWVLDGNAIMFFSDRAGYRSHGSWGAEMDIYLVFLNAEAYDKFNMNKEERELAKADKKEDEDKDKKDDKKKKKKKVKPLELDFEGLDYRMVRLSRSSARLSDAIMNKEGTKLYYLARYESQSDLYVYDVLEKSTKQIAEGVGGGDLHLNKEDDTVYLLTRGKIQKLDGDKLKAVNYEAPFEKKSKEEREYIFYHAWKQVKDKFYDQDLHGVDWEMYKENYAKFLPHINNNYDFAEMLSELLGELNASHTGARFYANGDAQETATLGVFWDDSHDGDGLKIAEIMEGSPLNYTKTKVEPGMILTQINGQPIKKGEPYWHLLADKAGKSVILTFTNAKGRKEFEEHVKPISYGEEGDLLYDRWVKQREALTEKYSNGEIGYVHIKGMDSSSFREVYKNLLGKFRGKKAVVVDTRFNGGGWLHDDLVTLLGGKEYQQFAPRGKYIGSDPFNKWTKPSIVLMSEGNYSNAHGFPWVYKELGLGKLVGAPVPGTMTAVWWERQIDPSIVFGIPQVTVVDMQGVAMENNQLEPDIEVYNTPESLLSGDDLQLKKAVEVLLQEVKPL</sequence>
<dbReference type="InterPro" id="IPR011042">
    <property type="entry name" value="6-blade_b-propeller_TolB-like"/>
</dbReference>
<keyword evidence="6 7" id="KW-0720">Serine protease</keyword>
<dbReference type="Pfam" id="PF26549">
    <property type="entry name" value="Tricorn_N"/>
    <property type="match status" value="1"/>
</dbReference>
<keyword evidence="13" id="KW-1185">Reference proteome</keyword>
<keyword evidence="3 7" id="KW-0963">Cytoplasm</keyword>
<dbReference type="InterPro" id="IPR028204">
    <property type="entry name" value="Tricorn_C1"/>
</dbReference>